<evidence type="ECO:0000313" key="2">
    <source>
        <dbReference type="EMBL" id="EFO96304.1"/>
    </source>
</evidence>
<dbReference type="OrthoDB" id="5887280at2759"/>
<dbReference type="InParanoid" id="E3M9L1"/>
<dbReference type="KEGG" id="crq:GCK72_007723"/>
<dbReference type="GeneID" id="9805154"/>
<keyword evidence="3" id="KW-1185">Reference proteome</keyword>
<organism evidence="3">
    <name type="scientific">Caenorhabditis remanei</name>
    <name type="common">Caenorhabditis vulgaris</name>
    <dbReference type="NCBI Taxonomy" id="31234"/>
    <lineage>
        <taxon>Eukaryota</taxon>
        <taxon>Metazoa</taxon>
        <taxon>Ecdysozoa</taxon>
        <taxon>Nematoda</taxon>
        <taxon>Chromadorea</taxon>
        <taxon>Rhabditida</taxon>
        <taxon>Rhabditina</taxon>
        <taxon>Rhabditomorpha</taxon>
        <taxon>Rhabditoidea</taxon>
        <taxon>Rhabditidae</taxon>
        <taxon>Peloderinae</taxon>
        <taxon>Caenorhabditis</taxon>
    </lineage>
</organism>
<accession>E3M9L1</accession>
<dbReference type="CTD" id="9805154"/>
<dbReference type="Proteomes" id="UP000008281">
    <property type="component" value="Unassembled WGS sequence"/>
</dbReference>
<dbReference type="EMBL" id="DS268430">
    <property type="protein sequence ID" value="EFO96304.1"/>
    <property type="molecule type" value="Genomic_DNA"/>
</dbReference>
<protein>
    <submittedName>
        <fullName evidence="2">Uncharacterized protein</fullName>
    </submittedName>
</protein>
<reference evidence="2" key="1">
    <citation type="submission" date="2007-07" db="EMBL/GenBank/DDBJ databases">
        <title>PCAP assembly of the Caenorhabditis remanei genome.</title>
        <authorList>
            <consortium name="The Caenorhabditis remanei Sequencing Consortium"/>
            <person name="Wilson R.K."/>
        </authorList>
    </citation>
    <scope>NUCLEOTIDE SEQUENCE [LARGE SCALE GENOMIC DNA]</scope>
    <source>
        <strain evidence="2">PB4641</strain>
    </source>
</reference>
<proteinExistence type="predicted"/>
<sequence>MSYNGDRQEDCQKEYIREQTDETQCDICFKLIANNEFLKHLEDCAEMNKVSGMKKKAIFYRFMSSEYSINQQFSALREKMALLENMTSDFESVFKQEGETIVGKTMAHFGSYLYLEKQLGLEEIEKRYEESDKLEEEKSKFFDERSAENLEEYRLKKKSVKEELQNQLERMMEYVMEKKDEIN</sequence>
<dbReference type="RefSeq" id="XP_003107246.2">
    <property type="nucleotide sequence ID" value="XM_003107198.2"/>
</dbReference>
<feature type="coiled-coil region" evidence="1">
    <location>
        <begin position="147"/>
        <end position="181"/>
    </location>
</feature>
<keyword evidence="1" id="KW-0175">Coiled coil</keyword>
<name>E3M9L1_CAERE</name>
<evidence type="ECO:0000313" key="3">
    <source>
        <dbReference type="Proteomes" id="UP000008281"/>
    </source>
</evidence>
<dbReference type="HOGENOM" id="CLU_1476492_0_0_1"/>
<dbReference type="AlphaFoldDB" id="E3M9L1"/>
<evidence type="ECO:0000256" key="1">
    <source>
        <dbReference type="SAM" id="Coils"/>
    </source>
</evidence>
<gene>
    <name evidence="2" type="ORF">CRE_14688</name>
</gene>